<feature type="transmembrane region" description="Helical" evidence="1">
    <location>
        <begin position="88"/>
        <end position="110"/>
    </location>
</feature>
<dbReference type="Pfam" id="PF13490">
    <property type="entry name" value="zf-HC2"/>
    <property type="match status" value="1"/>
</dbReference>
<sequence length="258" mass="28823">MMCDDARLLLHAYLDNELDASQSVAMEHHLRHCSACAAQHADFLQLRAAFTQASLYRRAPDALRVQWSFPEPTSAANAAPARTRRAPIALSMAAGFAAALLITLPAFYALHRHDNANLTVEEAISGHIRSMQPQHLMDVISTDQHTVKPWFAGKLDFSPRVKDLANAGFPLVGGRLDALDGHDVAALIYRRRLHVINLYQWPVSSETAAVSVSQQRGYTVIQWTDEHMRFVAISDVEESQLQQFVQLFRNDAVSPLMR</sequence>
<dbReference type="EMBL" id="QRBE01000001">
    <property type="protein sequence ID" value="RDS84779.1"/>
    <property type="molecule type" value="Genomic_DNA"/>
</dbReference>
<keyword evidence="1" id="KW-0812">Transmembrane</keyword>
<keyword evidence="4" id="KW-1185">Reference proteome</keyword>
<name>A0A370X8N3_9GAMM</name>
<comment type="caution">
    <text evidence="3">The sequence shown here is derived from an EMBL/GenBank/DDBJ whole genome shotgun (WGS) entry which is preliminary data.</text>
</comment>
<dbReference type="RefSeq" id="WP_115493802.1">
    <property type="nucleotide sequence ID" value="NZ_QRBE01000001.1"/>
</dbReference>
<accession>A0A370X8N3</accession>
<reference evidence="3 4" key="1">
    <citation type="submission" date="2018-07" db="EMBL/GenBank/DDBJ databases">
        <title>Dyella monticola sp. nov. and Dyella psychrodurans sp. nov. isolated from monsoon evergreen broad-leaved forest soil of Dinghu Mountain, China.</title>
        <authorList>
            <person name="Gao Z."/>
            <person name="Qiu L."/>
        </authorList>
    </citation>
    <scope>NUCLEOTIDE SEQUENCE [LARGE SCALE GENOMIC DNA]</scope>
    <source>
        <strain evidence="3 4">4G-K06</strain>
    </source>
</reference>
<proteinExistence type="predicted"/>
<dbReference type="OrthoDB" id="191790at2"/>
<dbReference type="InterPro" id="IPR041916">
    <property type="entry name" value="Anti_sigma_zinc_sf"/>
</dbReference>
<protein>
    <submittedName>
        <fullName evidence="3">Anti-sigma factor</fullName>
    </submittedName>
</protein>
<dbReference type="Proteomes" id="UP000254258">
    <property type="component" value="Unassembled WGS sequence"/>
</dbReference>
<dbReference type="InterPro" id="IPR027383">
    <property type="entry name" value="Znf_put"/>
</dbReference>
<evidence type="ECO:0000313" key="3">
    <source>
        <dbReference type="EMBL" id="RDS84779.1"/>
    </source>
</evidence>
<keyword evidence="1" id="KW-1133">Transmembrane helix</keyword>
<gene>
    <name evidence="3" type="ORF">DWU98_02110</name>
</gene>
<feature type="domain" description="Putative zinc-finger" evidence="2">
    <location>
        <begin position="3"/>
        <end position="37"/>
    </location>
</feature>
<organism evidence="3 4">
    <name type="scientific">Dyella monticola</name>
    <dbReference type="NCBI Taxonomy" id="1927958"/>
    <lineage>
        <taxon>Bacteria</taxon>
        <taxon>Pseudomonadati</taxon>
        <taxon>Pseudomonadota</taxon>
        <taxon>Gammaproteobacteria</taxon>
        <taxon>Lysobacterales</taxon>
        <taxon>Rhodanobacteraceae</taxon>
        <taxon>Dyella</taxon>
    </lineage>
</organism>
<evidence type="ECO:0000256" key="1">
    <source>
        <dbReference type="SAM" id="Phobius"/>
    </source>
</evidence>
<dbReference type="Gene3D" id="1.10.10.1320">
    <property type="entry name" value="Anti-sigma factor, zinc-finger domain"/>
    <property type="match status" value="1"/>
</dbReference>
<dbReference type="AlphaFoldDB" id="A0A370X8N3"/>
<keyword evidence="1" id="KW-0472">Membrane</keyword>
<evidence type="ECO:0000259" key="2">
    <source>
        <dbReference type="Pfam" id="PF13490"/>
    </source>
</evidence>
<evidence type="ECO:0000313" key="4">
    <source>
        <dbReference type="Proteomes" id="UP000254258"/>
    </source>
</evidence>